<dbReference type="GO" id="GO:0005634">
    <property type="term" value="C:nucleus"/>
    <property type="evidence" value="ECO:0007669"/>
    <property type="project" value="UniProtKB-SubCell"/>
</dbReference>
<evidence type="ECO:0000256" key="6">
    <source>
        <dbReference type="ARBA" id="ARBA00022527"/>
    </source>
</evidence>
<dbReference type="Pfam" id="PF00454">
    <property type="entry name" value="PI3_PI4_kinase"/>
    <property type="match status" value="1"/>
</dbReference>
<evidence type="ECO:0000256" key="1">
    <source>
        <dbReference type="ARBA" id="ARBA00004123"/>
    </source>
</evidence>
<dbReference type="InterPro" id="IPR038980">
    <property type="entry name" value="ATM_plant"/>
</dbReference>
<evidence type="ECO:0000256" key="2">
    <source>
        <dbReference type="ARBA" id="ARBA00010769"/>
    </source>
</evidence>
<dbReference type="GO" id="GO:0035556">
    <property type="term" value="P:intracellular signal transduction"/>
    <property type="evidence" value="ECO:0007669"/>
    <property type="project" value="UniProtKB-ARBA"/>
</dbReference>
<evidence type="ECO:0000256" key="9">
    <source>
        <dbReference type="ARBA" id="ARBA00022763"/>
    </source>
</evidence>
<evidence type="ECO:0000256" key="17">
    <source>
        <dbReference type="SAM" id="MobiDB-lite"/>
    </source>
</evidence>
<organism evidence="21 22">
    <name type="scientific">Jaapia argillacea MUCL 33604</name>
    <dbReference type="NCBI Taxonomy" id="933084"/>
    <lineage>
        <taxon>Eukaryota</taxon>
        <taxon>Fungi</taxon>
        <taxon>Dikarya</taxon>
        <taxon>Basidiomycota</taxon>
        <taxon>Agaricomycotina</taxon>
        <taxon>Agaricomycetes</taxon>
        <taxon>Agaricomycetidae</taxon>
        <taxon>Jaapiales</taxon>
        <taxon>Jaapiaceae</taxon>
        <taxon>Jaapia</taxon>
    </lineage>
</organism>
<evidence type="ECO:0000256" key="3">
    <source>
        <dbReference type="ARBA" id="ARBA00011370"/>
    </source>
</evidence>
<dbReference type="PROSITE" id="PS00916">
    <property type="entry name" value="PI3_4_KINASE_2"/>
    <property type="match status" value="1"/>
</dbReference>
<evidence type="ECO:0000259" key="20">
    <source>
        <dbReference type="PROSITE" id="PS51190"/>
    </source>
</evidence>
<dbReference type="InterPro" id="IPR016024">
    <property type="entry name" value="ARM-type_fold"/>
</dbReference>
<dbReference type="InterPro" id="IPR014009">
    <property type="entry name" value="PIK_FAT"/>
</dbReference>
<dbReference type="SMART" id="SM01342">
    <property type="entry name" value="TAN"/>
    <property type="match status" value="1"/>
</dbReference>
<evidence type="ECO:0000313" key="22">
    <source>
        <dbReference type="Proteomes" id="UP000027265"/>
    </source>
</evidence>
<comment type="catalytic activity">
    <reaction evidence="15">
        <text>L-seryl-[protein] + ATP = O-phospho-L-seryl-[protein] + ADP + H(+)</text>
        <dbReference type="Rhea" id="RHEA:17989"/>
        <dbReference type="Rhea" id="RHEA-COMP:9863"/>
        <dbReference type="Rhea" id="RHEA-COMP:11604"/>
        <dbReference type="ChEBI" id="CHEBI:15378"/>
        <dbReference type="ChEBI" id="CHEBI:29999"/>
        <dbReference type="ChEBI" id="CHEBI:30616"/>
        <dbReference type="ChEBI" id="CHEBI:83421"/>
        <dbReference type="ChEBI" id="CHEBI:456216"/>
        <dbReference type="EC" id="2.7.11.1"/>
    </reaction>
</comment>
<comment type="function">
    <text evidence="13 16">Serine/threonine protein kinase which activates checkpoint signaling upon genotoxic stresses such as ionizing radiation (IR), ultraviolet light (UV), or DNA replication stalling, thereby acting as a DNA damage sensor. Recognizes the substrate consensus sequence [ST]-Q. Phosphorylates histone H2A to form H2AS128ph (gamma-H2A) at sites of DNA damage, involved in the regulation of DNA damage response mechanism. Required for the control of telomere length and genome stability.</text>
</comment>
<evidence type="ECO:0000256" key="7">
    <source>
        <dbReference type="ARBA" id="ARBA00022679"/>
    </source>
</evidence>
<dbReference type="InterPro" id="IPR021668">
    <property type="entry name" value="TAN"/>
</dbReference>
<evidence type="ECO:0000259" key="18">
    <source>
        <dbReference type="PROSITE" id="PS50290"/>
    </source>
</evidence>
<evidence type="ECO:0000256" key="5">
    <source>
        <dbReference type="ARBA" id="ARBA00014619"/>
    </source>
</evidence>
<protein>
    <recommendedName>
        <fullName evidence="5 16">Serine/threonine-protein kinase Tel1</fullName>
        <ecNumber evidence="4 16">2.7.11.1</ecNumber>
    </recommendedName>
</protein>
<dbReference type="HOGENOM" id="CLU_000178_11_0_1"/>
<dbReference type="InterPro" id="IPR018936">
    <property type="entry name" value="PI3/4_kinase_CS"/>
</dbReference>
<dbReference type="GO" id="GO:0000781">
    <property type="term" value="C:chromosome, telomeric region"/>
    <property type="evidence" value="ECO:0007669"/>
    <property type="project" value="UniProtKB-SubCell"/>
</dbReference>
<feature type="domain" description="FAT" evidence="19">
    <location>
        <begin position="1998"/>
        <end position="2604"/>
    </location>
</feature>
<dbReference type="PROSITE" id="PS50290">
    <property type="entry name" value="PI3_4_KINASE_3"/>
    <property type="match status" value="1"/>
</dbReference>
<dbReference type="GO" id="GO:0006325">
    <property type="term" value="P:chromatin organization"/>
    <property type="evidence" value="ECO:0007669"/>
    <property type="project" value="UniProtKB-KW"/>
</dbReference>
<dbReference type="InParanoid" id="A0A067Q5J4"/>
<dbReference type="FunCoup" id="A0A067Q5J4">
    <property type="interactions" value="184"/>
</dbReference>
<keyword evidence="12 16" id="KW-0539">Nucleus</keyword>
<keyword evidence="11 16" id="KW-0067">ATP-binding</keyword>
<keyword evidence="22" id="KW-1185">Reference proteome</keyword>
<comment type="catalytic activity">
    <reaction evidence="14 16">
        <text>L-threonyl-[protein] + ATP = O-phospho-L-threonyl-[protein] + ADP + H(+)</text>
        <dbReference type="Rhea" id="RHEA:46608"/>
        <dbReference type="Rhea" id="RHEA-COMP:11060"/>
        <dbReference type="Rhea" id="RHEA-COMP:11605"/>
        <dbReference type="ChEBI" id="CHEBI:15378"/>
        <dbReference type="ChEBI" id="CHEBI:30013"/>
        <dbReference type="ChEBI" id="CHEBI:30616"/>
        <dbReference type="ChEBI" id="CHEBI:61977"/>
        <dbReference type="ChEBI" id="CHEBI:456216"/>
        <dbReference type="EC" id="2.7.11.1"/>
    </reaction>
</comment>
<evidence type="ECO:0000256" key="8">
    <source>
        <dbReference type="ARBA" id="ARBA00022741"/>
    </source>
</evidence>
<dbReference type="GO" id="GO:0004674">
    <property type="term" value="F:protein serine/threonine kinase activity"/>
    <property type="evidence" value="ECO:0007669"/>
    <property type="project" value="UniProtKB-KW"/>
</dbReference>
<evidence type="ECO:0000256" key="15">
    <source>
        <dbReference type="ARBA" id="ARBA00048679"/>
    </source>
</evidence>
<dbReference type="CDD" id="cd05171">
    <property type="entry name" value="PIKKc_ATM"/>
    <property type="match status" value="1"/>
</dbReference>
<evidence type="ECO:0000313" key="21">
    <source>
        <dbReference type="EMBL" id="KDQ61410.1"/>
    </source>
</evidence>
<dbReference type="SUPFAM" id="SSF56112">
    <property type="entry name" value="Protein kinase-like (PK-like)"/>
    <property type="match status" value="1"/>
</dbReference>
<keyword evidence="10 16" id="KW-0418">Kinase</keyword>
<evidence type="ECO:0000256" key="16">
    <source>
        <dbReference type="RuleBase" id="RU365027"/>
    </source>
</evidence>
<dbReference type="PROSITE" id="PS51190">
    <property type="entry name" value="FATC"/>
    <property type="match status" value="1"/>
</dbReference>
<dbReference type="GO" id="GO:0006281">
    <property type="term" value="P:DNA repair"/>
    <property type="evidence" value="ECO:0007669"/>
    <property type="project" value="InterPro"/>
</dbReference>
<dbReference type="InterPro" id="IPR011009">
    <property type="entry name" value="Kinase-like_dom_sf"/>
</dbReference>
<dbReference type="InterPro" id="IPR000403">
    <property type="entry name" value="PI3/4_kinase_cat_dom"/>
</dbReference>
<keyword evidence="16" id="KW-0156">Chromatin regulator</keyword>
<evidence type="ECO:0000256" key="14">
    <source>
        <dbReference type="ARBA" id="ARBA00047899"/>
    </source>
</evidence>
<feature type="compositionally biased region" description="Acidic residues" evidence="17">
    <location>
        <begin position="179"/>
        <end position="205"/>
    </location>
</feature>
<dbReference type="PANTHER" id="PTHR37079">
    <property type="entry name" value="SERINE/THREONINE-PROTEIN KINASE ATM"/>
    <property type="match status" value="1"/>
</dbReference>
<accession>A0A067Q5J4</accession>
<dbReference type="Gene3D" id="1.10.1070.11">
    <property type="entry name" value="Phosphatidylinositol 3-/4-kinase, catalytic domain"/>
    <property type="match status" value="1"/>
</dbReference>
<name>A0A067Q5J4_9AGAM</name>
<dbReference type="PROSITE" id="PS51189">
    <property type="entry name" value="FAT"/>
    <property type="match status" value="1"/>
</dbReference>
<keyword evidence="16" id="KW-0158">Chromosome</keyword>
<dbReference type="Pfam" id="PF02260">
    <property type="entry name" value="FATC"/>
    <property type="match status" value="1"/>
</dbReference>
<evidence type="ECO:0000259" key="19">
    <source>
        <dbReference type="PROSITE" id="PS51189"/>
    </source>
</evidence>
<dbReference type="Proteomes" id="UP000027265">
    <property type="component" value="Unassembled WGS sequence"/>
</dbReference>
<comment type="subcellular location">
    <subcellularLocation>
        <location evidence="16">Chromosome</location>
        <location evidence="16">Telomere</location>
    </subcellularLocation>
    <subcellularLocation>
        <location evidence="1 16">Nucleus</location>
    </subcellularLocation>
</comment>
<dbReference type="SMART" id="SM00146">
    <property type="entry name" value="PI3Kc"/>
    <property type="match status" value="1"/>
</dbReference>
<dbReference type="EC" id="2.7.11.1" evidence="4 16"/>
<dbReference type="InterPro" id="IPR036940">
    <property type="entry name" value="PI3/4_kinase_cat_sf"/>
</dbReference>
<feature type="domain" description="PI3K/PI4K catalytic" evidence="18">
    <location>
        <begin position="2724"/>
        <end position="3039"/>
    </location>
</feature>
<dbReference type="SUPFAM" id="SSF48371">
    <property type="entry name" value="ARM repeat"/>
    <property type="match status" value="1"/>
</dbReference>
<keyword evidence="9 16" id="KW-0227">DNA damage</keyword>
<evidence type="ECO:0000256" key="12">
    <source>
        <dbReference type="ARBA" id="ARBA00023242"/>
    </source>
</evidence>
<feature type="region of interest" description="Disordered" evidence="17">
    <location>
        <begin position="1763"/>
        <end position="1793"/>
    </location>
</feature>
<dbReference type="InterPro" id="IPR044107">
    <property type="entry name" value="PIKKc_ATM"/>
</dbReference>
<keyword evidence="6 16" id="KW-0723">Serine/threonine-protein kinase</keyword>
<comment type="subunit">
    <text evidence="3">Associates with DNA double-strand breaks.</text>
</comment>
<evidence type="ECO:0000256" key="11">
    <source>
        <dbReference type="ARBA" id="ARBA00022840"/>
    </source>
</evidence>
<dbReference type="InterPro" id="IPR003152">
    <property type="entry name" value="FATC_dom"/>
</dbReference>
<dbReference type="PANTHER" id="PTHR37079:SF4">
    <property type="entry name" value="SERINE_THREONINE-PROTEIN KINASE ATM"/>
    <property type="match status" value="1"/>
</dbReference>
<gene>
    <name evidence="21" type="ORF">JAAARDRAFT_509432</name>
</gene>
<sequence>MNNNLTGVLNLLKSEKIKERQEGITSLRTVFLRDSTVLNLDVDGNGKAWLVVFQALFTAVVNEKAACVKKGFTNVTSGPGATALRRLGEAASAVRWLTERSVQRMNKKVLKPLLAHLLQTMVYHGELLSVIALDYAKALRCIVSYTPHLEHLDEDAWLRMVEISFNVILGDPARNRMDGDDEELEGGLEVDDSDHSEDAEADDDAGPSTSTATQSKKRRRPSPKAKPPKKLARGSTKARLSVSLEQVEFTSLLAILLQSPSAPLLSPEYRYLPSAVLTRLQRFLHLYPGDSSLQHDYLRALHATLSHLALNQKDAVQRFARGSWDGLVEMWKMKNKLLKENLLSVLCVLFPFVTASDLSDPERSTSEWADGVGKLWQLLDGEAESRWGVDGLSLDALRLQLVSTDEDDSQPRGFVSSTFRYGWQFDSGQALAWSILQLQADCLQKLYLLSESSHDLTPSIGKSESKRARLDSPMSALLQAIRSDSSSIVRAYRLQVLLFFIDRHWAVVHASLQQDVSSTLSNFIAVDDAVVQSWTFLCFAAIAYADGNSRTFSSTHIHISERSQAHTRDLTTWDQIWTHAIRRTNVAGVCRAACHTAYTLLSQGKQFVPLQRVLTEIESLAKDLDVQGPTFPYDSVCAFLSLCLKVASQDVRLYRMQLEEKVLSWLVDSWRVSEGRGSSRMTKSAMPPHVVSDVLSLFENICCLSKRSHLMCRILLPESLMVQTIREQSDTAVIRDFLLQAQLPKFRGQGGETKTISAPALSVQSSLVSASSQSSLNTQERDLDLTPPRGRERRISAFLLKSLEELCSEWESIRYGKSSVEKTRQWLDFAIAALAFESLLVLNGTRPNRRVIQAACKFVSSISPLLLDARVTTEEKLFLIMGLEPLVMAGLPTGDTTIHDPMLPPDEGTGISREILKALTIDSELQLKDLRTMRRELHRTMWRSADMQDSFSGVIKVLKSVVQAVTEGSLLDTRSPQAMDIDTDGFGSSTRTHHTPLQLDGPLNSDNSHIFQSILASSITFLALAPVLQASSGEPTRDRELCEFLLQCDGDRFVLAGSPYFDNVQNRTLSLTVATVEKFLDKFGTLLDQYAFSRSERLQLMLIHFLDSTSYTWLNHAIINAEVGGQIRNLSHWLSTMLQKGKIRSWKIRDRLAAFLDHYLVQDPSQGVWKPGEDDDAPATADSIVLPSAILPTLGRDEDIRVRFRVALTNCRLFSLIRSLNEDPKDLYMAIRTHLCTDLTNYEHMLTRLLCLGNVMIVSSTVRRGPYWHILETCLHTPAYNPHIDAILNGVSQRMGLPTLSGLFEAYASQIAYSIRQGELDFLRFPPHLLGYKDRRECAEATFRAFSPTNVLAGGTPSIVAHGKKLFANHCKAIQKTVTEGTLACLPDIIGYQIVFWVDDNIDDVNGASGDLENLLKAKTGGSNGDEDLERSLRTHADGIMAAVLRSLGDQDCCQEGSIVQALRATGENDKVVRAFQSMVQYRSVNDFRTHDPNLPAYSAVTILKALKWFISRVPEGERRAMSYHVLHQIFEDIRSSPLVNEQIRLLNSICLWMATQYRHAQDPTLLHTLINGAVGLLTQLDLVHAAQSLLEWAFGVYRKVANKDPRFPDVLIRICCLAHDLSLDFQDTFRSALGRDLFDWLEVQMLEFSKVSSIKSQVVKALPAWPREPPPALTSMYEGISSENLSFTLSDPRISSNRFRLVRRLRDISVGRVYDTGDQFAKSDFWRLKECIPSAEQLQVEDVDAFAALLLWNKGQIHSFAEQPNSQTVRSRHRRNPRKRESTQHGDGYSSPHGPIVLSLLAMLDASVSSPVNTAYRTLRTLMSIPTIDMQDFRSAQAEYRGQLEYLRTYPLAPQSRPRKDIGQILGSEDIQPPTAEFGTWITVVTIFLADILAAEDGFYAQLSSILASDIDFAEQILPVLVHTILYTERLRGGSPQTLASRSILSQFFTSVLTTDQASTSSLRAVVDVVLHLRNFRPPDIEDALAYDHWLQVDYTLLSRSSIQCGAYTTALLFLELAAQYQPRDIDKDDSMQEDILFAIYSHIDEPDGFYGIKTGDLRQFLIKRFHHEKQWEKAFRFHGAALEADASDPNEARGIIQSLHSFGFDHLAITTLHGAFGEIGVPGKSSSMSYQCGWRTETWDLPDQTEYLSDHASLYRALRAIYRERDQQVVDATIRRGLLDEMNKLNILGHENLVEIRQVAQTLMCLSQVSQWRSSLHQQSLQSKTIDHDRWSFIYSLEPDFDFQDLETIMATRISLVRSARQKEQREQMGVLVAPFTQDLTDIEKKCLVRLSHAARDSRHLQVALNSIVRAQKLEQQPSFEVTQEFASVLWLQQEQKLAVALLKSLVDSRKERGHGQTDRIEQAMLLSRLGTWTAEACLEKPTDILTHYFDPAAALIRDQEGPASDDSRSAIVYHQCAMFAERQYHAILKSPDAVRWKVYMDRKKQEIRHRVDQLAKTQSGTTTFNFLTQEQKKAAALLKLDEEQWKKHNGARDAFLEQAIDMYSRCLHVSDAFDDDGPIRLCSLWFANFEAVSLQPKVRLALDRIPSRKFVFLAHQLSARLSRSHGSSIPKNQDNLHSLITRMCREHPFHSIYQVYCLRPDSSSIPNNTTRRQSSRHDPPSSQSQAERGAAASDILDRLRGDSSVAKRLGAIEALCDASLEWAKFPIKKDPRFDKKQKSPYQVPDTLAIYKLRDVQVPIITIRTPVDPTMRYDHCVCISRYEPTFDTAGGVNLPKIINCIGTDGEKYKQLFKGEGGDDLRQDAVMEQVFDLVNMVLQRDLETRKRNLSIRGYKVVPLAPQAGVIEFVGNTTPLQSWLFKAHVKYRPDDLKHADVYSQLTKKRTECQGEAEPLLYLYLDIRKRFKPVMRHYFTERHKTPLSWFVMRLKYTRSVATTSIVGHVLGLGDRHTSNILMDNNTGEVVHIDLGIAFDQGKLLPVPERVPFRMTADMVDGMGTAGTQGVFQRCAEETLRVLRVGSEVIMTVLEVFKYDPLHSWTASEFKVKRVQGEAAHLDTTGIPRIGIDMSSGSADEAADRALSSVSRKLDKSLSVEYTVNELIAEATDPANLATIFIGWGPHY</sequence>
<dbReference type="InterPro" id="IPR056802">
    <property type="entry name" value="ATR-like_M-HEAT"/>
</dbReference>
<feature type="region of interest" description="Disordered" evidence="17">
    <location>
        <begin position="174"/>
        <end position="237"/>
    </location>
</feature>
<dbReference type="Gene3D" id="3.30.1010.10">
    <property type="entry name" value="Phosphatidylinositol 3-kinase Catalytic Subunit, Chain A, domain 4"/>
    <property type="match status" value="1"/>
</dbReference>
<dbReference type="STRING" id="933084.A0A067Q5J4"/>
<reference evidence="22" key="1">
    <citation type="journal article" date="2014" name="Proc. Natl. Acad. Sci. U.S.A.">
        <title>Extensive sampling of basidiomycete genomes demonstrates inadequacy of the white-rot/brown-rot paradigm for wood decay fungi.</title>
        <authorList>
            <person name="Riley R."/>
            <person name="Salamov A.A."/>
            <person name="Brown D.W."/>
            <person name="Nagy L.G."/>
            <person name="Floudas D."/>
            <person name="Held B.W."/>
            <person name="Levasseur A."/>
            <person name="Lombard V."/>
            <person name="Morin E."/>
            <person name="Otillar R."/>
            <person name="Lindquist E.A."/>
            <person name="Sun H."/>
            <person name="LaButti K.M."/>
            <person name="Schmutz J."/>
            <person name="Jabbour D."/>
            <person name="Luo H."/>
            <person name="Baker S.E."/>
            <person name="Pisabarro A.G."/>
            <person name="Walton J.D."/>
            <person name="Blanchette R.A."/>
            <person name="Henrissat B."/>
            <person name="Martin F."/>
            <person name="Cullen D."/>
            <person name="Hibbett D.S."/>
            <person name="Grigoriev I.V."/>
        </authorList>
    </citation>
    <scope>NUCLEOTIDE SEQUENCE [LARGE SCALE GENOMIC DNA]</scope>
    <source>
        <strain evidence="22">MUCL 33604</strain>
    </source>
</reference>
<keyword evidence="7 16" id="KW-0808">Transferase</keyword>
<keyword evidence="8 16" id="KW-0547">Nucleotide-binding</keyword>
<dbReference type="OrthoDB" id="381190at2759"/>
<evidence type="ECO:0000256" key="10">
    <source>
        <dbReference type="ARBA" id="ARBA00022777"/>
    </source>
</evidence>
<comment type="similarity">
    <text evidence="2 16">Belongs to the PI3/PI4-kinase family. ATM subfamily.</text>
</comment>
<feature type="compositionally biased region" description="Basic residues" evidence="17">
    <location>
        <begin position="215"/>
        <end position="232"/>
    </location>
</feature>
<dbReference type="SMART" id="SM01343">
    <property type="entry name" value="FATC"/>
    <property type="match status" value="1"/>
</dbReference>
<dbReference type="Pfam" id="PF11640">
    <property type="entry name" value="TAN"/>
    <property type="match status" value="1"/>
</dbReference>
<feature type="domain" description="FATC" evidence="20">
    <location>
        <begin position="3050"/>
        <end position="3082"/>
    </location>
</feature>
<proteinExistence type="inferred from homology"/>
<evidence type="ECO:0000256" key="13">
    <source>
        <dbReference type="ARBA" id="ARBA00025079"/>
    </source>
</evidence>
<feature type="region of interest" description="Disordered" evidence="17">
    <location>
        <begin position="2607"/>
        <end position="2634"/>
    </location>
</feature>
<dbReference type="EMBL" id="KL197712">
    <property type="protein sequence ID" value="KDQ61410.1"/>
    <property type="molecule type" value="Genomic_DNA"/>
</dbReference>
<keyword evidence="16" id="KW-0779">Telomere</keyword>
<dbReference type="GO" id="GO:0106310">
    <property type="term" value="F:protein serine kinase activity"/>
    <property type="evidence" value="ECO:0007669"/>
    <property type="project" value="RHEA"/>
</dbReference>
<dbReference type="Pfam" id="PF25030">
    <property type="entry name" value="M-HEAT_ATR"/>
    <property type="match status" value="1"/>
</dbReference>
<dbReference type="GO" id="GO:0005524">
    <property type="term" value="F:ATP binding"/>
    <property type="evidence" value="ECO:0007669"/>
    <property type="project" value="UniProtKB-KW"/>
</dbReference>
<evidence type="ECO:0000256" key="4">
    <source>
        <dbReference type="ARBA" id="ARBA00012513"/>
    </source>
</evidence>